<keyword evidence="2" id="KW-0812">Transmembrane</keyword>
<reference evidence="5" key="2">
    <citation type="submission" date="2023-11" db="UniProtKB">
        <authorList>
            <consortium name="WormBaseParasite"/>
        </authorList>
    </citation>
    <scope>IDENTIFICATION</scope>
</reference>
<evidence type="ECO:0000256" key="3">
    <source>
        <dbReference type="SAM" id="SignalP"/>
    </source>
</evidence>
<feature type="chain" id="PRO_5041693021" description="CUB domain-containing protein" evidence="3">
    <location>
        <begin position="17"/>
        <end position="782"/>
    </location>
</feature>
<dbReference type="Proteomes" id="UP000050795">
    <property type="component" value="Unassembled WGS sequence"/>
</dbReference>
<keyword evidence="2" id="KW-0472">Membrane</keyword>
<evidence type="ECO:0000313" key="5">
    <source>
        <dbReference type="WBParaSite" id="TREG1_131900.2"/>
    </source>
</evidence>
<dbReference type="AlphaFoldDB" id="A0AA85J4A2"/>
<feature type="region of interest" description="Disordered" evidence="1">
    <location>
        <begin position="550"/>
        <end position="593"/>
    </location>
</feature>
<proteinExistence type="predicted"/>
<keyword evidence="4" id="KW-1185">Reference proteome</keyword>
<sequence>MAFLLLWAINFGSVLAESSVKTNFIGSVAVWPKAQFPVELGQTVTWLFSPIGGAEYDVNSALSFDVNGQRAYRVQKDKCGGPLEKYFSCIYKPKNEISVTFTPEASHYGQLLEIFYYKDMYSLWLADTSAIFSETIQLIKQPTFVKMSMELKEASRYIHSVPTNLRLDPPIFLTGSNVRIDCSTDGSLPPAPISFSIECPPPPTAVVEHDRVTQAKQNLAYEVFYSAYGFRSPPTLADLAPYVARKHADQLLRLGHVSTSKDNLTLKARLTINEKAHDCHVVCRLGGKETRRRLTVYYPTTISYLLPRPREGFVYVGSDITCYADGHPPPMLSLRLTQPLRPPNPLTAEEIDALRQGGRLPPLLEDDPITRELTLNNAGLDIAPQQMIPSPGTEDKESSSVASSGTLHQVPVSSDEKWLNGNGKEPYERAHRVPGLGLSTVERHRQLGLRPNEYTIQGATFYLAPNATPGVELVLSCTARNVLPGDTTFLGLNGTITRTRFVVAAPSKEAYADWVLSPTSWAVALGICFCVLLILLIIFGVMLLQKRHQNQTNRNMRSVPNGAKKPKGYSKDMTSKEQPRGGTKSFAAPTPLPSTTVGTISNLPNNIYKSDTTDYTYDLVYAQSPNELPGSGDPIPDSNNLQYMELSFDHVRPGQQAATLGPRKGGRVGTSLSGDGVGTSSMTLFGGTGTQSAGYGYPRPMVASVPQGLNIASGGGGDIGDGYSSTLATDPMLLPRDESSHYTEIVGFMQPKAYASQLVLQQQQEATQALLAMQQNKPRVFV</sequence>
<feature type="region of interest" description="Disordered" evidence="1">
    <location>
        <begin position="383"/>
        <end position="422"/>
    </location>
</feature>
<name>A0AA85J4A2_TRIRE</name>
<protein>
    <recommendedName>
        <fullName evidence="6">CUB domain-containing protein</fullName>
    </recommendedName>
</protein>
<evidence type="ECO:0000256" key="2">
    <source>
        <dbReference type="SAM" id="Phobius"/>
    </source>
</evidence>
<organism evidence="4 5">
    <name type="scientific">Trichobilharzia regenti</name>
    <name type="common">Nasal bird schistosome</name>
    <dbReference type="NCBI Taxonomy" id="157069"/>
    <lineage>
        <taxon>Eukaryota</taxon>
        <taxon>Metazoa</taxon>
        <taxon>Spiralia</taxon>
        <taxon>Lophotrochozoa</taxon>
        <taxon>Platyhelminthes</taxon>
        <taxon>Trematoda</taxon>
        <taxon>Digenea</taxon>
        <taxon>Strigeidida</taxon>
        <taxon>Schistosomatoidea</taxon>
        <taxon>Schistosomatidae</taxon>
        <taxon>Trichobilharzia</taxon>
    </lineage>
</organism>
<evidence type="ECO:0008006" key="6">
    <source>
        <dbReference type="Google" id="ProtNLM"/>
    </source>
</evidence>
<feature type="transmembrane region" description="Helical" evidence="2">
    <location>
        <begin position="521"/>
        <end position="544"/>
    </location>
</feature>
<dbReference type="WBParaSite" id="TREG1_131900.2">
    <property type="protein sequence ID" value="TREG1_131900.2"/>
    <property type="gene ID" value="TREG1_131900"/>
</dbReference>
<evidence type="ECO:0000256" key="1">
    <source>
        <dbReference type="SAM" id="MobiDB-lite"/>
    </source>
</evidence>
<feature type="signal peptide" evidence="3">
    <location>
        <begin position="1"/>
        <end position="16"/>
    </location>
</feature>
<keyword evidence="2" id="KW-1133">Transmembrane helix</keyword>
<reference evidence="4" key="1">
    <citation type="submission" date="2022-06" db="EMBL/GenBank/DDBJ databases">
        <authorList>
            <person name="Berger JAMES D."/>
            <person name="Berger JAMES D."/>
        </authorList>
    </citation>
    <scope>NUCLEOTIDE SEQUENCE [LARGE SCALE GENOMIC DNA]</scope>
</reference>
<feature type="region of interest" description="Disordered" evidence="1">
    <location>
        <begin position="656"/>
        <end position="675"/>
    </location>
</feature>
<evidence type="ECO:0000313" key="4">
    <source>
        <dbReference type="Proteomes" id="UP000050795"/>
    </source>
</evidence>
<accession>A0AA85J4A2</accession>
<feature type="compositionally biased region" description="Basic and acidic residues" evidence="1">
    <location>
        <begin position="569"/>
        <end position="579"/>
    </location>
</feature>
<keyword evidence="3" id="KW-0732">Signal</keyword>